<dbReference type="Pfam" id="PF05627">
    <property type="entry name" value="AvrRpt-cleavage"/>
    <property type="match status" value="2"/>
</dbReference>
<name>A0AAN7R2D2_TRANT</name>
<accession>A0AAN7R2D2</accession>
<sequence length="223" mass="24933">MAVPQFGAWDHKSFGSTDYSVVFSKARANKKHHKNNFNHAGLGDQGEILNAAAHHYGKEPPVMRGQKAASTTKNKHAYVGGYKKAQKTPDLALPVKKAQKTPNLALPVKKAEKTPELALPVKKAEKTPDLALPVKKVRAHENHHWRSVPQFGGWDQEAPGSTDYSVLFAQARANRKQHKRNFNRASLGCEKELMATSAYRHQKEEPIVGKNKVLSYFNCCMWI</sequence>
<proteinExistence type="predicted"/>
<dbReference type="InterPro" id="IPR008700">
    <property type="entry name" value="TypeIII_avirulence_cleave"/>
</dbReference>
<dbReference type="AlphaFoldDB" id="A0AAN7R2D2"/>
<feature type="domain" description="RIN4 pathogenic type III effector avirulence factor Avr cleavage site" evidence="1">
    <location>
        <begin position="2"/>
        <end position="31"/>
    </location>
</feature>
<evidence type="ECO:0000259" key="1">
    <source>
        <dbReference type="Pfam" id="PF05627"/>
    </source>
</evidence>
<protein>
    <recommendedName>
        <fullName evidence="1">RIN4 pathogenic type III effector avirulence factor Avr cleavage site domain-containing protein</fullName>
    </recommendedName>
</protein>
<dbReference type="Proteomes" id="UP001346149">
    <property type="component" value="Unassembled WGS sequence"/>
</dbReference>
<dbReference type="EMBL" id="JAXQNO010000010">
    <property type="protein sequence ID" value="KAK4789754.1"/>
    <property type="molecule type" value="Genomic_DNA"/>
</dbReference>
<evidence type="ECO:0000313" key="2">
    <source>
        <dbReference type="EMBL" id="KAK4789754.1"/>
    </source>
</evidence>
<dbReference type="PANTHER" id="PTHR33882">
    <property type="entry name" value="PATHOGENIC TYPE III EFFECTOR AVIRULENCE FACTOR AVR AVRRPT-CLEAVAGE: CLEAVAGE SITE PROTEIN"/>
    <property type="match status" value="1"/>
</dbReference>
<reference evidence="2 3" key="1">
    <citation type="journal article" date="2023" name="Hortic Res">
        <title>Pangenome of water caltrop reveals structural variations and asymmetric subgenome divergence after allopolyploidization.</title>
        <authorList>
            <person name="Zhang X."/>
            <person name="Chen Y."/>
            <person name="Wang L."/>
            <person name="Yuan Y."/>
            <person name="Fang M."/>
            <person name="Shi L."/>
            <person name="Lu R."/>
            <person name="Comes H.P."/>
            <person name="Ma Y."/>
            <person name="Chen Y."/>
            <person name="Huang G."/>
            <person name="Zhou Y."/>
            <person name="Zheng Z."/>
            <person name="Qiu Y."/>
        </authorList>
    </citation>
    <scope>NUCLEOTIDE SEQUENCE [LARGE SCALE GENOMIC DNA]</scope>
    <source>
        <strain evidence="2">F231</strain>
    </source>
</reference>
<organism evidence="2 3">
    <name type="scientific">Trapa natans</name>
    <name type="common">Water chestnut</name>
    <dbReference type="NCBI Taxonomy" id="22666"/>
    <lineage>
        <taxon>Eukaryota</taxon>
        <taxon>Viridiplantae</taxon>
        <taxon>Streptophyta</taxon>
        <taxon>Embryophyta</taxon>
        <taxon>Tracheophyta</taxon>
        <taxon>Spermatophyta</taxon>
        <taxon>Magnoliopsida</taxon>
        <taxon>eudicotyledons</taxon>
        <taxon>Gunneridae</taxon>
        <taxon>Pentapetalae</taxon>
        <taxon>rosids</taxon>
        <taxon>malvids</taxon>
        <taxon>Myrtales</taxon>
        <taxon>Lythraceae</taxon>
        <taxon>Trapa</taxon>
    </lineage>
</organism>
<dbReference type="PANTHER" id="PTHR33882:SF11">
    <property type="entry name" value="RPM1-INTERACTING PROTEIN 4 (RIN4) FAMILY PROTEIN"/>
    <property type="match status" value="1"/>
</dbReference>
<gene>
    <name evidence="2" type="ORF">SAY86_017058</name>
</gene>
<comment type="caution">
    <text evidence="2">The sequence shown here is derived from an EMBL/GenBank/DDBJ whole genome shotgun (WGS) entry which is preliminary data.</text>
</comment>
<evidence type="ECO:0000313" key="3">
    <source>
        <dbReference type="Proteomes" id="UP001346149"/>
    </source>
</evidence>
<feature type="domain" description="RIN4 pathogenic type III effector avirulence factor Avr cleavage site" evidence="1">
    <location>
        <begin position="143"/>
        <end position="176"/>
    </location>
</feature>
<keyword evidence="3" id="KW-1185">Reference proteome</keyword>